<evidence type="ECO:0000313" key="8">
    <source>
        <dbReference type="Proteomes" id="UP000450676"/>
    </source>
</evidence>
<comment type="caution">
    <text evidence="7">The sequence shown here is derived from an EMBL/GenBank/DDBJ whole genome shotgun (WGS) entry which is preliminary data.</text>
</comment>
<feature type="transmembrane region" description="Helical" evidence="6">
    <location>
        <begin position="282"/>
        <end position="301"/>
    </location>
</feature>
<evidence type="ECO:0000256" key="4">
    <source>
        <dbReference type="ARBA" id="ARBA00022989"/>
    </source>
</evidence>
<dbReference type="InterPro" id="IPR002549">
    <property type="entry name" value="AI-2E-like"/>
</dbReference>
<reference evidence="7 8" key="1">
    <citation type="submission" date="2019-12" db="EMBL/GenBank/DDBJ databases">
        <title>Novel species isolated from a subtropical stream in China.</title>
        <authorList>
            <person name="Lu H."/>
        </authorList>
    </citation>
    <scope>NUCLEOTIDE SEQUENCE [LARGE SCALE GENOMIC DNA]</scope>
    <source>
        <strain evidence="7 8">FT127W</strain>
    </source>
</reference>
<name>A0A7X4H8Z5_9BURK</name>
<feature type="transmembrane region" description="Helical" evidence="6">
    <location>
        <begin position="52"/>
        <end position="70"/>
    </location>
</feature>
<comment type="similarity">
    <text evidence="2">Belongs to the autoinducer-2 exporter (AI-2E) (TC 2.A.86) family.</text>
</comment>
<organism evidence="7 8">
    <name type="scientific">Pseudoduganella aquatica</name>
    <dbReference type="NCBI Taxonomy" id="2660641"/>
    <lineage>
        <taxon>Bacteria</taxon>
        <taxon>Pseudomonadati</taxon>
        <taxon>Pseudomonadota</taxon>
        <taxon>Betaproteobacteria</taxon>
        <taxon>Burkholderiales</taxon>
        <taxon>Oxalobacteraceae</taxon>
        <taxon>Telluria group</taxon>
        <taxon>Pseudoduganella</taxon>
    </lineage>
</organism>
<sequence>MRNHIRMSNDHPPQAADTGQRGFLHRVVLMDGIAALFLLTLAALWFAADALLLIFACILFAILLNALARIACRRLHLPSKRLALALVLALLALLLGVGGWLMAPQLSEQASHLAQVVPTSLDQVRTDLARYPRLRALLSELPSNKELMRQMSALVPNAGLFFSGVFGALGNALIIIVVGIYFAMRPQLYVNGIVRLVPPSRRPRARAVLDEIGGTLSKWLVGKACSMVAAGAMTAIGLSLLGVPMALLLGIIAGLLDFIPYVGPLMAGVPALLIAFPDSPALALYVLLLFGGIQLVQGYLLEPLIDQHTVALPPALTIAMQVTFGAVFGMAGVALATPMTAVLMVLVVMLYVQDVLGDDARPPARIKD</sequence>
<gene>
    <name evidence="7" type="ORF">GTP77_05855</name>
</gene>
<proteinExistence type="inferred from homology"/>
<keyword evidence="3 6" id="KW-0812">Transmembrane</keyword>
<dbReference type="Pfam" id="PF01594">
    <property type="entry name" value="AI-2E_transport"/>
    <property type="match status" value="1"/>
</dbReference>
<comment type="subcellular location">
    <subcellularLocation>
        <location evidence="1">Membrane</location>
        <topology evidence="1">Multi-pass membrane protein</topology>
    </subcellularLocation>
</comment>
<feature type="transmembrane region" description="Helical" evidence="6">
    <location>
        <begin position="321"/>
        <end position="352"/>
    </location>
</feature>
<keyword evidence="4 6" id="KW-1133">Transmembrane helix</keyword>
<evidence type="ECO:0000256" key="6">
    <source>
        <dbReference type="SAM" id="Phobius"/>
    </source>
</evidence>
<keyword evidence="5 6" id="KW-0472">Membrane</keyword>
<accession>A0A7X4H8Z5</accession>
<feature type="transmembrane region" description="Helical" evidence="6">
    <location>
        <begin position="82"/>
        <end position="103"/>
    </location>
</feature>
<evidence type="ECO:0000313" key="7">
    <source>
        <dbReference type="EMBL" id="MYN06858.1"/>
    </source>
</evidence>
<protein>
    <submittedName>
        <fullName evidence="7">AI-2E family transporter</fullName>
    </submittedName>
</protein>
<dbReference type="PANTHER" id="PTHR21716">
    <property type="entry name" value="TRANSMEMBRANE PROTEIN"/>
    <property type="match status" value="1"/>
</dbReference>
<dbReference type="AlphaFoldDB" id="A0A7X4H8Z5"/>
<dbReference type="EMBL" id="WWCU01000004">
    <property type="protein sequence ID" value="MYN06858.1"/>
    <property type="molecule type" value="Genomic_DNA"/>
</dbReference>
<evidence type="ECO:0000256" key="5">
    <source>
        <dbReference type="ARBA" id="ARBA00023136"/>
    </source>
</evidence>
<keyword evidence="8" id="KW-1185">Reference proteome</keyword>
<dbReference type="PANTHER" id="PTHR21716:SF62">
    <property type="entry name" value="TRANSPORT PROTEIN YDBI-RELATED"/>
    <property type="match status" value="1"/>
</dbReference>
<feature type="transmembrane region" description="Helical" evidence="6">
    <location>
        <begin position="227"/>
        <end position="252"/>
    </location>
</feature>
<dbReference type="Proteomes" id="UP000450676">
    <property type="component" value="Unassembled WGS sequence"/>
</dbReference>
<evidence type="ECO:0000256" key="2">
    <source>
        <dbReference type="ARBA" id="ARBA00009773"/>
    </source>
</evidence>
<evidence type="ECO:0000256" key="1">
    <source>
        <dbReference type="ARBA" id="ARBA00004141"/>
    </source>
</evidence>
<feature type="transmembrane region" description="Helical" evidence="6">
    <location>
        <begin position="158"/>
        <end position="183"/>
    </location>
</feature>
<dbReference type="GO" id="GO:0016020">
    <property type="term" value="C:membrane"/>
    <property type="evidence" value="ECO:0007669"/>
    <property type="project" value="UniProtKB-SubCell"/>
</dbReference>
<dbReference type="GO" id="GO:0055085">
    <property type="term" value="P:transmembrane transport"/>
    <property type="evidence" value="ECO:0007669"/>
    <property type="project" value="TreeGrafter"/>
</dbReference>
<feature type="transmembrane region" description="Helical" evidence="6">
    <location>
        <begin position="27"/>
        <end position="46"/>
    </location>
</feature>
<evidence type="ECO:0000256" key="3">
    <source>
        <dbReference type="ARBA" id="ARBA00022692"/>
    </source>
</evidence>